<reference evidence="2" key="1">
    <citation type="submission" date="2016-07" db="EMBL/GenBank/DDBJ databases">
        <title>Frankia sp. NRRL B-16219 Genome sequencing.</title>
        <authorList>
            <person name="Ghodhbane-Gtari F."/>
            <person name="Swanson E."/>
            <person name="Gueddou A."/>
            <person name="Louati M."/>
            <person name="Nouioui I."/>
            <person name="Hezbri K."/>
            <person name="Abebe-Akele F."/>
            <person name="Simpson S."/>
            <person name="Morris K."/>
            <person name="Thomas K."/>
            <person name="Gtari M."/>
            <person name="Tisa L.S."/>
        </authorList>
    </citation>
    <scope>NUCLEOTIDE SEQUENCE [LARGE SCALE GENOMIC DNA]</scope>
    <source>
        <strain evidence="2">NRRL B-16219</strain>
    </source>
</reference>
<dbReference type="OrthoDB" id="3210171at2"/>
<dbReference type="Proteomes" id="UP000179769">
    <property type="component" value="Unassembled WGS sequence"/>
</dbReference>
<gene>
    <name evidence="1" type="ORF">BBK14_08985</name>
</gene>
<name>A0A1S1PD40_9ACTN</name>
<dbReference type="InterPro" id="IPR049749">
    <property type="entry name" value="SCO2521-like"/>
</dbReference>
<sequence>MAAPKATAVPRAPKAREPAEELDMLVGEVRTTLLQNSHRVGATTVAALLDIVPGGRVRSATRPVAHAFSPDVRVGVHCPLATISGTRADGAGTAVARASVTGGTVLQASTRARLTRAAGERRLPWSHYVANPGIIEVAGRTDADDLAAGFLTTQTRASLDLGAVSSRLLSRVQRRPGIDRVTSLRARRTQLRFAVTWRSSDSAVLPQLLGAQRRISDFPSVPTGSAESFHRNSEPAASVSPVSVEFTIQDETLRTLRLRLGRCDPSDVVAACEDLALHDWLLSTVESLLDNSRIGVDSAQEVVRRFRPVIDHLLHLWMPGARVTEELAEVWAALERRPGFSREWSSLVGRIRDQLALAGLESSSSLSALARVAGVCQAGAEEDSVGA</sequence>
<proteinExistence type="predicted"/>
<dbReference type="EMBL" id="MAXA01000279">
    <property type="protein sequence ID" value="OHV19630.1"/>
    <property type="molecule type" value="Genomic_DNA"/>
</dbReference>
<evidence type="ECO:0000313" key="2">
    <source>
        <dbReference type="Proteomes" id="UP000179769"/>
    </source>
</evidence>
<keyword evidence="2" id="KW-1185">Reference proteome</keyword>
<dbReference type="AlphaFoldDB" id="A0A1S1PD40"/>
<protein>
    <submittedName>
        <fullName evidence="1">Uncharacterized protein</fullName>
    </submittedName>
</protein>
<accession>A0A1S1PD40</accession>
<dbReference type="NCBIfam" id="NF040565">
    <property type="entry name" value="SCO2521_fam"/>
    <property type="match status" value="2"/>
</dbReference>
<comment type="caution">
    <text evidence="1">The sequence shown here is derived from an EMBL/GenBank/DDBJ whole genome shotgun (WGS) entry which is preliminary data.</text>
</comment>
<organism evidence="1 2">
    <name type="scientific">Parafrankia soli</name>
    <dbReference type="NCBI Taxonomy" id="2599596"/>
    <lineage>
        <taxon>Bacteria</taxon>
        <taxon>Bacillati</taxon>
        <taxon>Actinomycetota</taxon>
        <taxon>Actinomycetes</taxon>
        <taxon>Frankiales</taxon>
        <taxon>Frankiaceae</taxon>
        <taxon>Parafrankia</taxon>
    </lineage>
</organism>
<evidence type="ECO:0000313" key="1">
    <source>
        <dbReference type="EMBL" id="OHV19630.1"/>
    </source>
</evidence>